<protein>
    <submittedName>
        <fullName evidence="2">Uncharacterized protein</fullName>
    </submittedName>
</protein>
<evidence type="ECO:0000313" key="2">
    <source>
        <dbReference type="EMBL" id="PSB22275.1"/>
    </source>
</evidence>
<feature type="transmembrane region" description="Helical" evidence="1">
    <location>
        <begin position="58"/>
        <end position="79"/>
    </location>
</feature>
<evidence type="ECO:0000256" key="1">
    <source>
        <dbReference type="SAM" id="Phobius"/>
    </source>
</evidence>
<proteinExistence type="predicted"/>
<organism evidence="2 3">
    <name type="scientific">Phormidesmis priestleyi ULC007</name>
    <dbReference type="NCBI Taxonomy" id="1920490"/>
    <lineage>
        <taxon>Bacteria</taxon>
        <taxon>Bacillati</taxon>
        <taxon>Cyanobacteriota</taxon>
        <taxon>Cyanophyceae</taxon>
        <taxon>Leptolyngbyales</taxon>
        <taxon>Leptolyngbyaceae</taxon>
        <taxon>Phormidesmis</taxon>
    </lineage>
</organism>
<evidence type="ECO:0000313" key="3">
    <source>
        <dbReference type="Proteomes" id="UP000238634"/>
    </source>
</evidence>
<dbReference type="EMBL" id="PVWG01000001">
    <property type="protein sequence ID" value="PSB22275.1"/>
    <property type="molecule type" value="Genomic_DNA"/>
</dbReference>
<keyword evidence="1" id="KW-0472">Membrane</keyword>
<dbReference type="Proteomes" id="UP000238634">
    <property type="component" value="Unassembled WGS sequence"/>
</dbReference>
<dbReference type="STRING" id="1920490.GCA_001895925_00862"/>
<dbReference type="OrthoDB" id="465452at2"/>
<gene>
    <name evidence="2" type="ORF">C7B65_01570</name>
</gene>
<reference evidence="2 3" key="2">
    <citation type="submission" date="2018-03" db="EMBL/GenBank/DDBJ databases">
        <title>The ancient ancestry and fast evolution of plastids.</title>
        <authorList>
            <person name="Moore K.R."/>
            <person name="Magnabosco C."/>
            <person name="Momper L."/>
            <person name="Gold D.A."/>
            <person name="Bosak T."/>
            <person name="Fournier G.P."/>
        </authorList>
    </citation>
    <scope>NUCLEOTIDE SEQUENCE [LARGE SCALE GENOMIC DNA]</scope>
    <source>
        <strain evidence="2 3">ULC007</strain>
    </source>
</reference>
<dbReference type="PANTHER" id="PTHR36383:SF1">
    <property type="entry name" value="PROTEIN, PUTATIVE-RELATED"/>
    <property type="match status" value="1"/>
</dbReference>
<comment type="caution">
    <text evidence="2">The sequence shown here is derived from an EMBL/GenBank/DDBJ whole genome shotgun (WGS) entry which is preliminary data.</text>
</comment>
<keyword evidence="1" id="KW-1133">Transmembrane helix</keyword>
<name>A0A2T1DPA2_9CYAN</name>
<dbReference type="PANTHER" id="PTHR36383">
    <property type="entry name" value="OS09G0529350 PROTEIN"/>
    <property type="match status" value="1"/>
</dbReference>
<dbReference type="AlphaFoldDB" id="A0A2T1DPA2"/>
<keyword evidence="1" id="KW-0812">Transmembrane</keyword>
<keyword evidence="3" id="KW-1185">Reference proteome</keyword>
<feature type="transmembrane region" description="Helical" evidence="1">
    <location>
        <begin position="16"/>
        <end position="38"/>
    </location>
</feature>
<accession>A0A2T1DPA2</accession>
<feature type="transmembrane region" description="Helical" evidence="1">
    <location>
        <begin position="115"/>
        <end position="136"/>
    </location>
</feature>
<reference evidence="2 3" key="1">
    <citation type="submission" date="2018-02" db="EMBL/GenBank/DDBJ databases">
        <authorList>
            <person name="Cohen D.B."/>
            <person name="Kent A.D."/>
        </authorList>
    </citation>
    <scope>NUCLEOTIDE SEQUENCE [LARGE SCALE GENOMIC DNA]</scope>
    <source>
        <strain evidence="2 3">ULC007</strain>
    </source>
</reference>
<sequence length="150" mass="15810">MNGDMTLAERIESIKAGMVASLSVAIAFCGASLINRLILATRFEPLVGLQVSAVGVSFLLSGAIAAIAGVLFGITYRYVVRQDQNSHLKSGAVLAFGLVRGLAQIDVGVMTQGSLLPFVVLALESILLFAVARVVLDRAMSDGWVKPFKS</sequence>